<accession>A0ABN9Q8H5</accession>
<sequence length="130" mass="14222">PSRGPAPAARPGRDASEGEVPGHRLRRRLRGGRRPARRVPRPRCGPRVVPGRAGSPSPGWARARDWGCAAWSSPRRRPGADRARRCGPGLRRARRGRAGGCPHDPRGRVVVHHHPPNHPNPTMTRRASLS</sequence>
<feature type="compositionally biased region" description="Basic residues" evidence="1">
    <location>
        <begin position="23"/>
        <end position="41"/>
    </location>
</feature>
<evidence type="ECO:0000313" key="2">
    <source>
        <dbReference type="EMBL" id="CAK0800913.1"/>
    </source>
</evidence>
<evidence type="ECO:0000256" key="1">
    <source>
        <dbReference type="SAM" id="MobiDB-lite"/>
    </source>
</evidence>
<feature type="compositionally biased region" description="Basic and acidic residues" evidence="1">
    <location>
        <begin position="11"/>
        <end position="22"/>
    </location>
</feature>
<protein>
    <submittedName>
        <fullName evidence="2">Uncharacterized protein</fullName>
    </submittedName>
</protein>
<dbReference type="Proteomes" id="UP001189429">
    <property type="component" value="Unassembled WGS sequence"/>
</dbReference>
<name>A0ABN9Q8H5_9DINO</name>
<feature type="non-terminal residue" evidence="2">
    <location>
        <position position="1"/>
    </location>
</feature>
<feature type="compositionally biased region" description="Low complexity" evidence="1">
    <location>
        <begin position="45"/>
        <end position="54"/>
    </location>
</feature>
<comment type="caution">
    <text evidence="2">The sequence shown here is derived from an EMBL/GenBank/DDBJ whole genome shotgun (WGS) entry which is preliminary data.</text>
</comment>
<keyword evidence="3" id="KW-1185">Reference proteome</keyword>
<evidence type="ECO:0000313" key="3">
    <source>
        <dbReference type="Proteomes" id="UP001189429"/>
    </source>
</evidence>
<organism evidence="2 3">
    <name type="scientific">Prorocentrum cordatum</name>
    <dbReference type="NCBI Taxonomy" id="2364126"/>
    <lineage>
        <taxon>Eukaryota</taxon>
        <taxon>Sar</taxon>
        <taxon>Alveolata</taxon>
        <taxon>Dinophyceae</taxon>
        <taxon>Prorocentrales</taxon>
        <taxon>Prorocentraceae</taxon>
        <taxon>Prorocentrum</taxon>
    </lineage>
</organism>
<proteinExistence type="predicted"/>
<feature type="region of interest" description="Disordered" evidence="1">
    <location>
        <begin position="1"/>
        <end position="130"/>
    </location>
</feature>
<reference evidence="2" key="1">
    <citation type="submission" date="2023-10" db="EMBL/GenBank/DDBJ databases">
        <authorList>
            <person name="Chen Y."/>
            <person name="Shah S."/>
            <person name="Dougan E. K."/>
            <person name="Thang M."/>
            <person name="Chan C."/>
        </authorList>
    </citation>
    <scope>NUCLEOTIDE SEQUENCE [LARGE SCALE GENOMIC DNA]</scope>
</reference>
<feature type="compositionally biased region" description="Low complexity" evidence="1">
    <location>
        <begin position="1"/>
        <end position="10"/>
    </location>
</feature>
<gene>
    <name evidence="2" type="ORF">PCOR1329_LOCUS8939</name>
</gene>
<dbReference type="EMBL" id="CAUYUJ010002467">
    <property type="protein sequence ID" value="CAK0800913.1"/>
    <property type="molecule type" value="Genomic_DNA"/>
</dbReference>